<organism evidence="2 3">
    <name type="scientific">Nocardioides faecalis</name>
    <dbReference type="NCBI Taxonomy" id="2803858"/>
    <lineage>
        <taxon>Bacteria</taxon>
        <taxon>Bacillati</taxon>
        <taxon>Actinomycetota</taxon>
        <taxon>Actinomycetes</taxon>
        <taxon>Propionibacteriales</taxon>
        <taxon>Nocardioidaceae</taxon>
        <taxon>Nocardioides</taxon>
    </lineage>
</organism>
<dbReference type="Proteomes" id="UP000663791">
    <property type="component" value="Unassembled WGS sequence"/>
</dbReference>
<name>A0A938Y3H7_9ACTN</name>
<gene>
    <name evidence="2" type="ORF">JK386_01425</name>
</gene>
<evidence type="ECO:0008006" key="4">
    <source>
        <dbReference type="Google" id="ProtNLM"/>
    </source>
</evidence>
<dbReference type="AlphaFoldDB" id="A0A938Y3H7"/>
<dbReference type="RefSeq" id="WP_205289846.1">
    <property type="nucleotide sequence ID" value="NZ_CP074406.1"/>
</dbReference>
<evidence type="ECO:0000256" key="1">
    <source>
        <dbReference type="SAM" id="MobiDB-lite"/>
    </source>
</evidence>
<accession>A0A938Y3H7</accession>
<dbReference type="EMBL" id="JAERTX010000001">
    <property type="protein sequence ID" value="MBM9458555.1"/>
    <property type="molecule type" value="Genomic_DNA"/>
</dbReference>
<dbReference type="PROSITE" id="PS51257">
    <property type="entry name" value="PROKAR_LIPOPROTEIN"/>
    <property type="match status" value="1"/>
</dbReference>
<feature type="region of interest" description="Disordered" evidence="1">
    <location>
        <begin position="142"/>
        <end position="164"/>
    </location>
</feature>
<proteinExistence type="predicted"/>
<sequence>MDRQRHVLSRTAAAAVLSLLAVTSCGGTESGRARSIDKRWEAYVEPTVTPGAVLDLDFDQAAGPGDVVPRLKNEGSARVQIALALTGGGRFVWARGRDGGGAVRTPAYAPSGTIPGAAIVVQPVAGEPDRLSPGRADFSFGLDFRPDAAPPGRPGDDGDNLLQRGRYGAAPQYKLQLDQGVPSCRVQGSAGEALVKADRAVQAGRWYRLECGRRGGRVTLTLLDLGTLQRKQWVHNGDVGAMDFSGGSAAPLSVAAKVGSNGQLDTGSLDQYHGEVDRVFLDVR</sequence>
<evidence type="ECO:0000313" key="3">
    <source>
        <dbReference type="Proteomes" id="UP000663791"/>
    </source>
</evidence>
<comment type="caution">
    <text evidence="2">The sequence shown here is derived from an EMBL/GenBank/DDBJ whole genome shotgun (WGS) entry which is preliminary data.</text>
</comment>
<reference evidence="2" key="1">
    <citation type="submission" date="2021-01" db="EMBL/GenBank/DDBJ databases">
        <title>Novel species in genus Nocardioides.</title>
        <authorList>
            <person name="Zhang G."/>
        </authorList>
    </citation>
    <scope>NUCLEOTIDE SEQUENCE</scope>
    <source>
        <strain evidence="2">Zg-536</strain>
    </source>
</reference>
<keyword evidence="3" id="KW-1185">Reference proteome</keyword>
<protein>
    <recommendedName>
        <fullName evidence="4">LamG domain-containing protein</fullName>
    </recommendedName>
</protein>
<evidence type="ECO:0000313" key="2">
    <source>
        <dbReference type="EMBL" id="MBM9458555.1"/>
    </source>
</evidence>